<sequence length="69" mass="7288">MGHGLATHHKLQVIQAQLLQSEKMSSIGQLAADIARYAIEKHGVITIATGCGDGRVWIEIGDTGSGMTD</sequence>
<dbReference type="RefSeq" id="WP_256611711.1">
    <property type="nucleotide sequence ID" value="NZ_JANIBM010000022.1"/>
</dbReference>
<proteinExistence type="predicted"/>
<organism evidence="1 2">
    <name type="scientific">Methylomonas aurea</name>
    <dbReference type="NCBI Taxonomy" id="2952224"/>
    <lineage>
        <taxon>Bacteria</taxon>
        <taxon>Pseudomonadati</taxon>
        <taxon>Pseudomonadota</taxon>
        <taxon>Gammaproteobacteria</taxon>
        <taxon>Methylococcales</taxon>
        <taxon>Methylococcaceae</taxon>
        <taxon>Methylomonas</taxon>
    </lineage>
</organism>
<dbReference type="Proteomes" id="UP001524569">
    <property type="component" value="Unassembled WGS sequence"/>
</dbReference>
<comment type="caution">
    <text evidence="1">The sequence shown here is derived from an EMBL/GenBank/DDBJ whole genome shotgun (WGS) entry which is preliminary data.</text>
</comment>
<gene>
    <name evidence="1" type="ORF">NP603_14890</name>
</gene>
<name>A0ABT1UL58_9GAMM</name>
<accession>A0ABT1UL58</accession>
<reference evidence="1 2" key="1">
    <citation type="submission" date="2022-07" db="EMBL/GenBank/DDBJ databases">
        <title>Methylomonas rivi sp. nov., Methylomonas rosea sp. nov., Methylomonas aureus sp. nov. and Methylomonas subterranea sp. nov., four novel methanotrophs isolated from a freshwater creek and the deep terrestrial subsurface.</title>
        <authorList>
            <person name="Abin C."/>
            <person name="Sankaranarayanan K."/>
            <person name="Garner C."/>
            <person name="Sindelar R."/>
            <person name="Kotary K."/>
            <person name="Garner R."/>
            <person name="Barclay S."/>
            <person name="Lawson P."/>
            <person name="Krumholz L."/>
        </authorList>
    </citation>
    <scope>NUCLEOTIDE SEQUENCE [LARGE SCALE GENOMIC DNA]</scope>
    <source>
        <strain evidence="1 2">SURF-1</strain>
    </source>
</reference>
<protein>
    <submittedName>
        <fullName evidence="1">Uncharacterized protein</fullName>
    </submittedName>
</protein>
<keyword evidence="2" id="KW-1185">Reference proteome</keyword>
<evidence type="ECO:0000313" key="1">
    <source>
        <dbReference type="EMBL" id="MCQ8182405.1"/>
    </source>
</evidence>
<dbReference type="SUPFAM" id="SSF55874">
    <property type="entry name" value="ATPase domain of HSP90 chaperone/DNA topoisomerase II/histidine kinase"/>
    <property type="match status" value="1"/>
</dbReference>
<evidence type="ECO:0000313" key="2">
    <source>
        <dbReference type="Proteomes" id="UP001524569"/>
    </source>
</evidence>
<dbReference type="EMBL" id="JANIBM010000022">
    <property type="protein sequence ID" value="MCQ8182405.1"/>
    <property type="molecule type" value="Genomic_DNA"/>
</dbReference>
<dbReference type="Gene3D" id="1.10.287.130">
    <property type="match status" value="1"/>
</dbReference>
<dbReference type="InterPro" id="IPR036890">
    <property type="entry name" value="HATPase_C_sf"/>
</dbReference>